<dbReference type="Proteomes" id="UP001161017">
    <property type="component" value="Unassembled WGS sequence"/>
</dbReference>
<reference evidence="6" key="1">
    <citation type="journal article" date="2023" name="Genome Biol. Evol.">
        <title>First Whole Genome Sequence and Flow Cytometry Genome Size Data for the Lichen-Forming Fungus Ramalina farinacea (Ascomycota).</title>
        <authorList>
            <person name="Llewellyn T."/>
            <person name="Mian S."/>
            <person name="Hill R."/>
            <person name="Leitch I.J."/>
            <person name="Gaya E."/>
        </authorList>
    </citation>
    <scope>NUCLEOTIDE SEQUENCE</scope>
    <source>
        <strain evidence="6">LIQ254RAFAR</strain>
    </source>
</reference>
<feature type="compositionally biased region" description="Basic and acidic residues" evidence="4">
    <location>
        <begin position="322"/>
        <end position="356"/>
    </location>
</feature>
<comment type="subcellular location">
    <subcellularLocation>
        <location evidence="1">Cytoplasm</location>
    </subcellularLocation>
</comment>
<feature type="region of interest" description="Disordered" evidence="4">
    <location>
        <begin position="1"/>
        <end position="81"/>
    </location>
</feature>
<evidence type="ECO:0000256" key="3">
    <source>
        <dbReference type="SAM" id="Coils"/>
    </source>
</evidence>
<dbReference type="Pfam" id="PF07989">
    <property type="entry name" value="Cnn_1N"/>
    <property type="match status" value="1"/>
</dbReference>
<feature type="compositionally biased region" description="Polar residues" evidence="4">
    <location>
        <begin position="222"/>
        <end position="233"/>
    </location>
</feature>
<feature type="compositionally biased region" description="Polar residues" evidence="4">
    <location>
        <begin position="357"/>
        <end position="370"/>
    </location>
</feature>
<evidence type="ECO:0000256" key="2">
    <source>
        <dbReference type="ARBA" id="ARBA00022490"/>
    </source>
</evidence>
<dbReference type="AlphaFoldDB" id="A0AA43QUN5"/>
<feature type="region of interest" description="Disordered" evidence="4">
    <location>
        <begin position="186"/>
        <end position="239"/>
    </location>
</feature>
<comment type="caution">
    <text evidence="6">The sequence shown here is derived from an EMBL/GenBank/DDBJ whole genome shotgun (WGS) entry which is preliminary data.</text>
</comment>
<evidence type="ECO:0000313" key="6">
    <source>
        <dbReference type="EMBL" id="MDI1491899.1"/>
    </source>
</evidence>
<feature type="compositionally biased region" description="Polar residues" evidence="4">
    <location>
        <begin position="631"/>
        <end position="648"/>
    </location>
</feature>
<keyword evidence="2" id="KW-0963">Cytoplasm</keyword>
<evidence type="ECO:0000259" key="5">
    <source>
        <dbReference type="Pfam" id="PF07989"/>
    </source>
</evidence>
<gene>
    <name evidence="6" type="ORF">OHK93_003110</name>
</gene>
<evidence type="ECO:0000256" key="4">
    <source>
        <dbReference type="SAM" id="MobiDB-lite"/>
    </source>
</evidence>
<proteinExistence type="predicted"/>
<keyword evidence="3" id="KW-0175">Coiled coil</keyword>
<feature type="compositionally biased region" description="Polar residues" evidence="4">
    <location>
        <begin position="567"/>
        <end position="610"/>
    </location>
</feature>
<dbReference type="GO" id="GO:0005737">
    <property type="term" value="C:cytoplasm"/>
    <property type="evidence" value="ECO:0007669"/>
    <property type="project" value="UniProtKB-SubCell"/>
</dbReference>
<feature type="compositionally biased region" description="Polar residues" evidence="4">
    <location>
        <begin position="444"/>
        <end position="464"/>
    </location>
</feature>
<keyword evidence="7" id="KW-1185">Reference proteome</keyword>
<dbReference type="GO" id="GO:0005815">
    <property type="term" value="C:microtubule organizing center"/>
    <property type="evidence" value="ECO:0007669"/>
    <property type="project" value="InterPro"/>
</dbReference>
<feature type="compositionally biased region" description="Polar residues" evidence="4">
    <location>
        <begin position="48"/>
        <end position="71"/>
    </location>
</feature>
<dbReference type="EMBL" id="JAPUFD010000016">
    <property type="protein sequence ID" value="MDI1491899.1"/>
    <property type="molecule type" value="Genomic_DNA"/>
</dbReference>
<protein>
    <recommendedName>
        <fullName evidence="5">Centrosomin N-terminal motif 1 domain-containing protein</fullName>
    </recommendedName>
</protein>
<feature type="domain" description="Centrosomin N-terminal motif 1" evidence="5">
    <location>
        <begin position="84"/>
        <end position="156"/>
    </location>
</feature>
<feature type="coiled-coil region" evidence="3">
    <location>
        <begin position="84"/>
        <end position="142"/>
    </location>
</feature>
<accession>A0AA43QUN5</accession>
<sequence length="814" mass="89150">MDTAIRDSPNGANHRSAMLQDMIKEKRAQTSRSGRSRELSGETLAGEAQSSPLSGASSGNRLGTQRRNSGMGSIAKSAPKEMGLREMQEHVSKLNKQNFDLKLEIFHRRERCEILELRVQKLEGLEDENEELRTANEHLLLNMDARDAEIDKRETVIEEAVAMICELEAKVDDLELDLKLAKQDVKEQQLSQSQPRLQVEPPSTPLRDEGPESHPGTDNALRPNSSMSPTRQPSFLRDNKRSSAALRSFYTSRNHSFASLRPSSVLSDDEFNDELERQMQSPRLSILSESGFSSIYGHRREKSATPVQASAGSNQSSSPRSDNSHIRRAAQREARINDWVEENKRVERSGTPERRASQPSSNRRFSSISEVLQKVPSASSQHSAQASSGSKRSTANADQERSGRQPPYQRSPNKSLRRSAKAHEKLSSQPGSVFGSSHLPPTPDTMSTATVAGNSSTQSIITEKSTGDSRPVITDGFASLIGQDQADSARQQRHKVGRVAHKEVLETSDDDAGSVRAEQSDASYHEEPTFMGAPIKSTRFGSGLPSRPSLTHHATDVMYNGDGFSPSRASRTLSYPSPSGGSRKASSQLSPASKRSSGVPSERTITSHTRLGQAPAQPPLESYSPIEDVEVQQNQDSKPSRAPSTSNRFHPRNLLGRFKSQGPDTVPDVDDEAVVRPGSRQRRPRPSSLIGQHTPPPFSHKRHVPIMSLLPPAARPGTSDGVNEVPSKIPDKSKWSIRRRSAIIDRNALDLGKGTFLMATDPRKISQLTNSADNKPDLRPVSASGQSFTDDDGKFRGFGKSAGAMIKGGLGFKR</sequence>
<feature type="region of interest" description="Disordered" evidence="4">
    <location>
        <begin position="767"/>
        <end position="794"/>
    </location>
</feature>
<evidence type="ECO:0000313" key="7">
    <source>
        <dbReference type="Proteomes" id="UP001161017"/>
    </source>
</evidence>
<evidence type="ECO:0000256" key="1">
    <source>
        <dbReference type="ARBA" id="ARBA00004496"/>
    </source>
</evidence>
<dbReference type="InterPro" id="IPR012943">
    <property type="entry name" value="Cnn_1N"/>
</dbReference>
<feature type="region of interest" description="Disordered" evidence="4">
    <location>
        <begin position="299"/>
        <end position="703"/>
    </location>
</feature>
<name>A0AA43QUN5_9LECA</name>
<organism evidence="6 7">
    <name type="scientific">Ramalina farinacea</name>
    <dbReference type="NCBI Taxonomy" id="258253"/>
    <lineage>
        <taxon>Eukaryota</taxon>
        <taxon>Fungi</taxon>
        <taxon>Dikarya</taxon>
        <taxon>Ascomycota</taxon>
        <taxon>Pezizomycotina</taxon>
        <taxon>Lecanoromycetes</taxon>
        <taxon>OSLEUM clade</taxon>
        <taxon>Lecanoromycetidae</taxon>
        <taxon>Lecanorales</taxon>
        <taxon>Lecanorineae</taxon>
        <taxon>Ramalinaceae</taxon>
        <taxon>Ramalina</taxon>
    </lineage>
</organism>
<feature type="compositionally biased region" description="Low complexity" evidence="4">
    <location>
        <begin position="377"/>
        <end position="390"/>
    </location>
</feature>